<dbReference type="OrthoDB" id="9775905at2"/>
<feature type="domain" description="Fumarylacetoacetase N-terminal" evidence="2">
    <location>
        <begin position="1"/>
        <end position="78"/>
    </location>
</feature>
<dbReference type="AlphaFoldDB" id="A0A2P1NGR1"/>
<dbReference type="GO" id="GO:0016787">
    <property type="term" value="F:hydrolase activity"/>
    <property type="evidence" value="ECO:0007669"/>
    <property type="project" value="UniProtKB-KW"/>
</dbReference>
<dbReference type="SUPFAM" id="SSF56529">
    <property type="entry name" value="FAH"/>
    <property type="match status" value="1"/>
</dbReference>
<dbReference type="KEGG" id="melm:C7H73_00250"/>
<dbReference type="PANTHER" id="PTHR43211">
    <property type="entry name" value="FUMARYLACETOACETATE HYDROLASE"/>
    <property type="match status" value="1"/>
</dbReference>
<reference evidence="4" key="1">
    <citation type="submission" date="2018-03" db="EMBL/GenBank/DDBJ databases">
        <title>Genome sequencing of Melaminivora sp. strain SC2-7.</title>
        <authorList>
            <person name="Kim S.-J."/>
            <person name="Heo J."/>
            <person name="Ahn J.-H."/>
            <person name="Kwon S.-W."/>
        </authorList>
    </citation>
    <scope>NUCLEOTIDE SEQUENCE [LARGE SCALE GENOMIC DNA]</scope>
    <source>
        <strain evidence="4">SC2-7</strain>
    </source>
</reference>
<dbReference type="InterPro" id="IPR036663">
    <property type="entry name" value="Fumarylacetoacetase_C_sf"/>
</dbReference>
<dbReference type="InterPro" id="IPR011234">
    <property type="entry name" value="Fumarylacetoacetase-like_C"/>
</dbReference>
<proteinExistence type="predicted"/>
<dbReference type="RefSeq" id="WP_106844809.1">
    <property type="nucleotide sequence ID" value="NZ_CP027792.1"/>
</dbReference>
<keyword evidence="4" id="KW-1185">Reference proteome</keyword>
<evidence type="ECO:0000313" key="3">
    <source>
        <dbReference type="EMBL" id="AVP56246.1"/>
    </source>
</evidence>
<feature type="domain" description="Fumarylacetoacetase-like C-terminal" evidence="1">
    <location>
        <begin position="84"/>
        <end position="308"/>
    </location>
</feature>
<evidence type="ECO:0000259" key="2">
    <source>
        <dbReference type="Pfam" id="PF18288"/>
    </source>
</evidence>
<dbReference type="InterPro" id="IPR041072">
    <property type="entry name" value="FAA_hydro_N"/>
</dbReference>
<dbReference type="EMBL" id="CP027792">
    <property type="protein sequence ID" value="AVP56246.1"/>
    <property type="molecule type" value="Genomic_DNA"/>
</dbReference>
<keyword evidence="3" id="KW-0378">Hydrolase</keyword>
<evidence type="ECO:0000313" key="4">
    <source>
        <dbReference type="Proteomes" id="UP000241829"/>
    </source>
</evidence>
<gene>
    <name evidence="3" type="ORF">C7H73_00250</name>
</gene>
<accession>A0A2P1NGR1</accession>
<dbReference type="Pfam" id="PF01557">
    <property type="entry name" value="FAA_hydrolase"/>
    <property type="match status" value="1"/>
</dbReference>
<dbReference type="Gene3D" id="3.90.850.10">
    <property type="entry name" value="Fumarylacetoacetase-like, C-terminal domain"/>
    <property type="match status" value="1"/>
</dbReference>
<organism evidence="3 4">
    <name type="scientific">Pulveribacter suum</name>
    <dbReference type="NCBI Taxonomy" id="2116657"/>
    <lineage>
        <taxon>Bacteria</taxon>
        <taxon>Pseudomonadati</taxon>
        <taxon>Pseudomonadota</taxon>
        <taxon>Betaproteobacteria</taxon>
        <taxon>Burkholderiales</taxon>
        <taxon>Comamonadaceae</taxon>
        <taxon>Pulveribacter</taxon>
    </lineage>
</organism>
<name>A0A2P1NGR1_9BURK</name>
<evidence type="ECO:0000259" key="1">
    <source>
        <dbReference type="Pfam" id="PF01557"/>
    </source>
</evidence>
<dbReference type="Proteomes" id="UP000241829">
    <property type="component" value="Chromosome"/>
</dbReference>
<sequence>MKLATYKDGSRDGQLVVVSRDLSQAHYASGIANRLQQVLDDWNFLAPQLADLSAELNAGRALHAFAFEPGRCMAPLPRAHQWVQALAYPAHVRRLRQALGASGEAPLTQPLLLQGASDDFLGPCDALALPGPQSGLDFGAQLAVATGDVERGADPEQARAGVRLLALANAFSLRLLMAAEQALGLGCVQSLPATAFSPVAVTPDELGEAWQGGRVQLQLQCAVNGRRFGMGEAGQDMAFDFGQLLAHLARTRRLRAGTLVGSGPVANAGTELGHACIADKRAVEASEAGRARTGYLRHGDSVRIEMKNRAGHSVFGAIDQDVAMPA</sequence>
<dbReference type="PANTHER" id="PTHR43211:SF1">
    <property type="entry name" value="BLL6422 PROTEIN"/>
    <property type="match status" value="1"/>
</dbReference>
<dbReference type="Pfam" id="PF18288">
    <property type="entry name" value="FAA_hydro_N_2"/>
    <property type="match status" value="1"/>
</dbReference>
<protein>
    <submittedName>
        <fullName evidence="3">Fumarylacetoacetate hydrolase</fullName>
    </submittedName>
</protein>